<sequence length="76" mass="8717">MIMLMGTIQRQTLALVNENQKKSGAVEQRGNELIDQLFSLRSSLITLFPPSLYTQHCLWSWKHTSLFLLIITIIGE</sequence>
<dbReference type="AlphaFoldDB" id="A0A5B0P1L1"/>
<organism evidence="1 2">
    <name type="scientific">Puccinia graminis f. sp. tritici</name>
    <dbReference type="NCBI Taxonomy" id="56615"/>
    <lineage>
        <taxon>Eukaryota</taxon>
        <taxon>Fungi</taxon>
        <taxon>Dikarya</taxon>
        <taxon>Basidiomycota</taxon>
        <taxon>Pucciniomycotina</taxon>
        <taxon>Pucciniomycetes</taxon>
        <taxon>Pucciniales</taxon>
        <taxon>Pucciniaceae</taxon>
        <taxon>Puccinia</taxon>
    </lineage>
</organism>
<comment type="caution">
    <text evidence="1">The sequence shown here is derived from an EMBL/GenBank/DDBJ whole genome shotgun (WGS) entry which is preliminary data.</text>
</comment>
<dbReference type="EMBL" id="VSWC01000079">
    <property type="protein sequence ID" value="KAA1094856.1"/>
    <property type="molecule type" value="Genomic_DNA"/>
</dbReference>
<keyword evidence="2" id="KW-1185">Reference proteome</keyword>
<dbReference type="Proteomes" id="UP000324748">
    <property type="component" value="Unassembled WGS sequence"/>
</dbReference>
<accession>A0A5B0P1L1</accession>
<evidence type="ECO:0000313" key="2">
    <source>
        <dbReference type="Proteomes" id="UP000324748"/>
    </source>
</evidence>
<gene>
    <name evidence="1" type="ORF">PGT21_031521</name>
</gene>
<evidence type="ECO:0000313" key="1">
    <source>
        <dbReference type="EMBL" id="KAA1094856.1"/>
    </source>
</evidence>
<protein>
    <submittedName>
        <fullName evidence="1">Uncharacterized protein</fullName>
    </submittedName>
</protein>
<proteinExistence type="predicted"/>
<name>A0A5B0P1L1_PUCGR</name>
<reference evidence="1 2" key="1">
    <citation type="submission" date="2019-05" db="EMBL/GenBank/DDBJ databases">
        <title>Emergence of the Ug99 lineage of the wheat stem rust pathogen through somatic hybridization.</title>
        <authorList>
            <person name="Li F."/>
            <person name="Upadhyaya N.M."/>
            <person name="Sperschneider J."/>
            <person name="Matny O."/>
            <person name="Nguyen-Phuc H."/>
            <person name="Mago R."/>
            <person name="Raley C."/>
            <person name="Miller M.E."/>
            <person name="Silverstein K.A.T."/>
            <person name="Henningsen E."/>
            <person name="Hirsch C.D."/>
            <person name="Visser B."/>
            <person name="Pretorius Z.A."/>
            <person name="Steffenson B.J."/>
            <person name="Schwessinger B."/>
            <person name="Dodds P.N."/>
            <person name="Figueroa M."/>
        </authorList>
    </citation>
    <scope>NUCLEOTIDE SEQUENCE [LARGE SCALE GENOMIC DNA]</scope>
    <source>
        <strain evidence="1">21-0</strain>
    </source>
</reference>